<protein>
    <submittedName>
        <fullName evidence="3">DUF805 domain-containing protein</fullName>
    </submittedName>
</protein>
<keyword evidence="2" id="KW-0812">Transmembrane</keyword>
<feature type="region of interest" description="Disordered" evidence="1">
    <location>
        <begin position="127"/>
        <end position="153"/>
    </location>
</feature>
<feature type="transmembrane region" description="Helical" evidence="2">
    <location>
        <begin position="68"/>
        <end position="86"/>
    </location>
</feature>
<dbReference type="PANTHER" id="PTHR34980">
    <property type="entry name" value="INNER MEMBRANE PROTEIN-RELATED-RELATED"/>
    <property type="match status" value="1"/>
</dbReference>
<dbReference type="Proteomes" id="UP001521181">
    <property type="component" value="Unassembled WGS sequence"/>
</dbReference>
<dbReference type="InterPro" id="IPR008523">
    <property type="entry name" value="DUF805"/>
</dbReference>
<keyword evidence="2" id="KW-1133">Transmembrane helix</keyword>
<dbReference type="RefSeq" id="WP_233677650.1">
    <property type="nucleotide sequence ID" value="NZ_JAJUOS010000012.1"/>
</dbReference>
<sequence length="153" mass="16577">MDFKSAVRTCLSKYATFSGRAARSEYWYFVLFIILCQIALGILDNIIFGTGHMARGPGMWAYEDRGGPLGGIFSLAMFLPMLAAAVRRLHDIDKSGWWLLVAFIPLIGWLVLLYFYVQPSQPGANRFGGGSGGAGGAGGNPWGESSVPRVPRG</sequence>
<keyword evidence="2" id="KW-0472">Membrane</keyword>
<reference evidence="3 4" key="1">
    <citation type="submission" date="2021-12" db="EMBL/GenBank/DDBJ databases">
        <title>Sinirhodobacter sp. WL0062 is a bacterium isolated from seawater.</title>
        <authorList>
            <person name="Wang L."/>
            <person name="He W."/>
            <person name="Zhang D.-F."/>
        </authorList>
    </citation>
    <scope>NUCLEOTIDE SEQUENCE [LARGE SCALE GENOMIC DNA]</scope>
    <source>
        <strain evidence="3 4">WL0062</strain>
    </source>
</reference>
<gene>
    <name evidence="3" type="ORF">LZA78_14565</name>
</gene>
<feature type="transmembrane region" description="Helical" evidence="2">
    <location>
        <begin position="26"/>
        <end position="48"/>
    </location>
</feature>
<evidence type="ECO:0000256" key="2">
    <source>
        <dbReference type="SAM" id="Phobius"/>
    </source>
</evidence>
<dbReference type="PANTHER" id="PTHR34980:SF2">
    <property type="entry name" value="INNER MEMBRANE PROTEIN YHAH-RELATED"/>
    <property type="match status" value="1"/>
</dbReference>
<proteinExistence type="predicted"/>
<evidence type="ECO:0000313" key="3">
    <source>
        <dbReference type="EMBL" id="MCE5974709.1"/>
    </source>
</evidence>
<comment type="caution">
    <text evidence="3">The sequence shown here is derived from an EMBL/GenBank/DDBJ whole genome shotgun (WGS) entry which is preliminary data.</text>
</comment>
<dbReference type="Pfam" id="PF05656">
    <property type="entry name" value="DUF805"/>
    <property type="match status" value="1"/>
</dbReference>
<evidence type="ECO:0000313" key="4">
    <source>
        <dbReference type="Proteomes" id="UP001521181"/>
    </source>
</evidence>
<name>A0ABS8YY26_9RHOB</name>
<evidence type="ECO:0000256" key="1">
    <source>
        <dbReference type="SAM" id="MobiDB-lite"/>
    </source>
</evidence>
<feature type="transmembrane region" description="Helical" evidence="2">
    <location>
        <begin position="98"/>
        <end position="117"/>
    </location>
</feature>
<accession>A0ABS8YY26</accession>
<keyword evidence="4" id="KW-1185">Reference proteome</keyword>
<dbReference type="EMBL" id="JAJUOS010000012">
    <property type="protein sequence ID" value="MCE5974709.1"/>
    <property type="molecule type" value="Genomic_DNA"/>
</dbReference>
<organism evidence="3 4">
    <name type="scientific">Rhodobacter flavimaris</name>
    <dbReference type="NCBI Taxonomy" id="2907145"/>
    <lineage>
        <taxon>Bacteria</taxon>
        <taxon>Pseudomonadati</taxon>
        <taxon>Pseudomonadota</taxon>
        <taxon>Alphaproteobacteria</taxon>
        <taxon>Rhodobacterales</taxon>
        <taxon>Rhodobacter group</taxon>
        <taxon>Rhodobacter</taxon>
    </lineage>
</organism>
<feature type="compositionally biased region" description="Gly residues" evidence="1">
    <location>
        <begin position="127"/>
        <end position="141"/>
    </location>
</feature>